<name>A0A1I4PBH8_ECTMO</name>
<protein>
    <submittedName>
        <fullName evidence="1">Uncharacterized protein</fullName>
    </submittedName>
</protein>
<sequence length="44" mass="4968">MNHRFDYGEALQRTLGWITPEEQARLRRAQVAIADVQLAAARSG</sequence>
<dbReference type="AlphaFoldDB" id="A0A1I4PBH8"/>
<dbReference type="STRING" id="195064.SAMN05421721_101137"/>
<proteinExistence type="predicted"/>
<organism evidence="1 2">
    <name type="scientific">Ectothiorhodospira mobilis</name>
    <dbReference type="NCBI Taxonomy" id="195064"/>
    <lineage>
        <taxon>Bacteria</taxon>
        <taxon>Pseudomonadati</taxon>
        <taxon>Pseudomonadota</taxon>
        <taxon>Gammaproteobacteria</taxon>
        <taxon>Chromatiales</taxon>
        <taxon>Ectothiorhodospiraceae</taxon>
        <taxon>Ectothiorhodospira</taxon>
    </lineage>
</organism>
<evidence type="ECO:0000313" key="1">
    <source>
        <dbReference type="EMBL" id="SFM25069.1"/>
    </source>
</evidence>
<keyword evidence="2" id="KW-1185">Reference proteome</keyword>
<reference evidence="1 2" key="1">
    <citation type="submission" date="2016-10" db="EMBL/GenBank/DDBJ databases">
        <authorList>
            <person name="de Groot N.N."/>
        </authorList>
    </citation>
    <scope>NUCLEOTIDE SEQUENCE [LARGE SCALE GENOMIC DNA]</scope>
    <source>
        <strain evidence="1 2">DSM 4180</strain>
    </source>
</reference>
<gene>
    <name evidence="1" type="ORF">SAMN05421721_101137</name>
</gene>
<dbReference type="Proteomes" id="UP000199556">
    <property type="component" value="Unassembled WGS sequence"/>
</dbReference>
<dbReference type="EMBL" id="FOUO01000001">
    <property type="protein sequence ID" value="SFM25069.1"/>
    <property type="molecule type" value="Genomic_DNA"/>
</dbReference>
<evidence type="ECO:0000313" key="2">
    <source>
        <dbReference type="Proteomes" id="UP000199556"/>
    </source>
</evidence>
<accession>A0A1I4PBH8</accession>
<dbReference type="RefSeq" id="WP_280521870.1">
    <property type="nucleotide sequence ID" value="NZ_FOUO01000001.1"/>
</dbReference>